<accession>A0A1I8AFV2</accession>
<dbReference type="AlphaFoldDB" id="A0A1I8AFV2"/>
<dbReference type="WBParaSite" id="L893_g5355.t1">
    <property type="protein sequence ID" value="L893_g5355.t1"/>
    <property type="gene ID" value="L893_g5355"/>
</dbReference>
<proteinExistence type="predicted"/>
<keyword evidence="1" id="KW-1185">Reference proteome</keyword>
<dbReference type="Proteomes" id="UP000095287">
    <property type="component" value="Unplaced"/>
</dbReference>
<protein>
    <submittedName>
        <fullName evidence="2">Transposase</fullName>
    </submittedName>
</protein>
<sequence length="106" mass="12165">MSWLRSRTSPGSVGAVEDPFMAEDCHFGQLEGDDLTNKRQRTRCRVTIYFALQCGYSGREATMALHLPKKHGKSLQTLTKKQRGLLEDSRRNFHEQVDAVIEEYFS</sequence>
<evidence type="ECO:0000313" key="2">
    <source>
        <dbReference type="WBParaSite" id="L893_g5355.t1"/>
    </source>
</evidence>
<organism evidence="1 2">
    <name type="scientific">Steinernema glaseri</name>
    <dbReference type="NCBI Taxonomy" id="37863"/>
    <lineage>
        <taxon>Eukaryota</taxon>
        <taxon>Metazoa</taxon>
        <taxon>Ecdysozoa</taxon>
        <taxon>Nematoda</taxon>
        <taxon>Chromadorea</taxon>
        <taxon>Rhabditida</taxon>
        <taxon>Tylenchina</taxon>
        <taxon>Panagrolaimomorpha</taxon>
        <taxon>Strongyloidoidea</taxon>
        <taxon>Steinernematidae</taxon>
        <taxon>Steinernema</taxon>
    </lineage>
</organism>
<reference evidence="2" key="1">
    <citation type="submission" date="2016-11" db="UniProtKB">
        <authorList>
            <consortium name="WormBaseParasite"/>
        </authorList>
    </citation>
    <scope>IDENTIFICATION</scope>
</reference>
<evidence type="ECO:0000313" key="1">
    <source>
        <dbReference type="Proteomes" id="UP000095287"/>
    </source>
</evidence>
<name>A0A1I8AFV2_9BILA</name>